<dbReference type="GO" id="GO:0030317">
    <property type="term" value="P:flagellated sperm motility"/>
    <property type="evidence" value="ECO:0007669"/>
    <property type="project" value="TreeGrafter"/>
</dbReference>
<evidence type="ECO:0000256" key="11">
    <source>
        <dbReference type="ARBA" id="ARBA00023273"/>
    </source>
</evidence>
<feature type="domain" description="CATSPERE first N-terminal" evidence="14">
    <location>
        <begin position="21"/>
        <end position="102"/>
    </location>
</feature>
<evidence type="ECO:0000256" key="4">
    <source>
        <dbReference type="ARBA" id="ARBA00022729"/>
    </source>
</evidence>
<dbReference type="Proteomes" id="UP000515129">
    <property type="component" value="Chromosome 38"/>
</dbReference>
<evidence type="ECO:0000313" key="20">
    <source>
        <dbReference type="RefSeq" id="XP_026079982.1"/>
    </source>
</evidence>
<comment type="similarity">
    <text evidence="1">Belongs to the CATSPERD family.</text>
</comment>
<feature type="transmembrane region" description="Helical" evidence="13">
    <location>
        <begin position="910"/>
        <end position="932"/>
    </location>
</feature>
<proteinExistence type="inferred from homology"/>
<dbReference type="GO" id="GO:0097228">
    <property type="term" value="C:sperm principal piece"/>
    <property type="evidence" value="ECO:0007669"/>
    <property type="project" value="TreeGrafter"/>
</dbReference>
<dbReference type="Pfam" id="PF22843">
    <property type="entry name" value="CATSPERE_NTD2"/>
    <property type="match status" value="1"/>
</dbReference>
<comment type="subcellular location">
    <subcellularLocation>
        <location evidence="12">Cell projection</location>
        <location evidence="12">Cilium</location>
        <location evidence="12">Flagellum membrane</location>
        <topology evidence="12">Single-pass type I membrane protein</topology>
    </subcellularLocation>
</comment>
<organism evidence="19 20">
    <name type="scientific">Carassius auratus</name>
    <name type="common">Goldfish</name>
    <dbReference type="NCBI Taxonomy" id="7957"/>
    <lineage>
        <taxon>Eukaryota</taxon>
        <taxon>Metazoa</taxon>
        <taxon>Chordata</taxon>
        <taxon>Craniata</taxon>
        <taxon>Vertebrata</taxon>
        <taxon>Euteleostomi</taxon>
        <taxon>Actinopterygii</taxon>
        <taxon>Neopterygii</taxon>
        <taxon>Teleostei</taxon>
        <taxon>Ostariophysi</taxon>
        <taxon>Cypriniformes</taxon>
        <taxon>Cyprinidae</taxon>
        <taxon>Cyprininae</taxon>
        <taxon>Carassius</taxon>
    </lineage>
</organism>
<keyword evidence="9" id="KW-1015">Disulfide bond</keyword>
<feature type="domain" description="CATSPERE beta-propeller" evidence="16">
    <location>
        <begin position="242"/>
        <end position="575"/>
    </location>
</feature>
<evidence type="ECO:0000259" key="18">
    <source>
        <dbReference type="Pfam" id="PF22850"/>
    </source>
</evidence>
<dbReference type="InterPro" id="IPR053815">
    <property type="entry name" value="CATSPERE_Ig-like"/>
</dbReference>
<dbReference type="AlphaFoldDB" id="A0A6P6L8F2"/>
<feature type="domain" description="CATSPERE second N-terminal" evidence="15">
    <location>
        <begin position="111"/>
        <end position="191"/>
    </location>
</feature>
<dbReference type="InterPro" id="IPR053814">
    <property type="entry name" value="CATSPERD/E_C"/>
</dbReference>
<protein>
    <submittedName>
        <fullName evidence="20">Cation channel sperm-associated protein subunit epsilon isoform X1</fullName>
    </submittedName>
</protein>
<evidence type="ECO:0000256" key="1">
    <source>
        <dbReference type="ARBA" id="ARBA00010246"/>
    </source>
</evidence>
<evidence type="ECO:0000259" key="14">
    <source>
        <dbReference type="Pfam" id="PF22841"/>
    </source>
</evidence>
<evidence type="ECO:0000259" key="15">
    <source>
        <dbReference type="Pfam" id="PF22843"/>
    </source>
</evidence>
<dbReference type="InterPro" id="IPR053817">
    <property type="entry name" value="CATSPERE_NTD2"/>
</dbReference>
<keyword evidence="11" id="KW-0966">Cell projection</keyword>
<dbReference type="GO" id="GO:0036128">
    <property type="term" value="C:CatSper complex"/>
    <property type="evidence" value="ECO:0007669"/>
    <property type="project" value="InterPro"/>
</dbReference>
<dbReference type="PANTHER" id="PTHR33722:SF3">
    <property type="entry name" value="CATION CHANNEL SPERM-ASSOCIATED AUXILIARY SUBUNIT EPSILON"/>
    <property type="match status" value="1"/>
</dbReference>
<dbReference type="KEGG" id="caua:113057107"/>
<sequence length="944" mass="108573">MLGFGVTLVLTYILFLYFQTVVGIWRYKQILEEKELFIVDSTIFLEYEGSSFLEWQYPDGCHVTNKSSPNAVMWCKSPGFQAIKPLVSNVSTEKEEERHLYISDSFFRLAWYAVIPLLRNSTERDSQTVRIWVIDPELSDEAEIINTAVIPSVYFRYLTRCLFIGGEFAVIGLSSFPQTSQSYFTNQGFWEAPLLGVHEYHNFHITSQSVSFHGKSVASSQHVFYRTSPEKPHGDKNVSLRLPTGSRMSIVWGACTPHQALLLSDKGTFITKNAFLTYEEIKVDPGELLMPAEGYYVVFDAVLLENGSIFRIGDALYWRDNEEGILMNIPIKLLGGGVKGLSFRSQCADYYSLLGFELSTVLAWTDHELYKGGKALDWKTNSNYMSNILSLPKTTTILTAAFGSHPASFGALVMYTDSVQLSLLTCYETEGIWKTRTLLSTNVLQGPFRMLFVSAALETLLVWNKDTILYSFHDDSEWRYLQIMDSSNISQEASGSHIHHVVIDSSRNMLVKMENNVLFFCKFGTNKLFRLPAWNDPGRSVVLYLNQKEQIIMLTLLDGGLHVKKYPFQMEIMSAMQGEVHSCPFIGFTHNMNRPVYYIDMEEAIEFWAQIVYYEGENINVTLSRNKDHVLQITERTHFESVRHLDTTNKTFTIYQDADCKDVFNNSDLIIKNSQNASDIVTMELLPTQIDNSCNLPKNQISHFFVGCPPNRHIRVIKPLRIPCKMNVFNSYTIPRFALSNSSKDLTVFYDWKSFGCVLKIHYKDEFRPDIEMYDGETFVRSVDANFIVWEYFNRKDYYFSATMHQVACLHEAQTWTSMLVDEKRPEEAWGPHNYRSCFVDNSENLGNLDQPYEIMNRSSRNFLTFSQENSAIYVFNVKIVDPNYSFCDLRAVFAVQTYGIPEVDELLPLYMLLTQSIIALIILCISFYGYTSIFRDMLQKKCV</sequence>
<evidence type="ECO:0000259" key="16">
    <source>
        <dbReference type="Pfam" id="PF22844"/>
    </source>
</evidence>
<feature type="domain" description="CATSPERE Ig-like" evidence="17">
    <location>
        <begin position="588"/>
        <end position="698"/>
    </location>
</feature>
<name>A0A6P6L8F2_CARAU</name>
<dbReference type="OrthoDB" id="5968869at2759"/>
<evidence type="ECO:0000256" key="2">
    <source>
        <dbReference type="ARBA" id="ARBA00022475"/>
    </source>
</evidence>
<feature type="domain" description="CATSPERD/E C-terminal" evidence="18">
    <location>
        <begin position="735"/>
        <end position="922"/>
    </location>
</feature>
<evidence type="ECO:0000256" key="7">
    <source>
        <dbReference type="ARBA" id="ARBA00023069"/>
    </source>
</evidence>
<accession>A0A6P6L8F2</accession>
<keyword evidence="6 13" id="KW-1133">Transmembrane helix</keyword>
<evidence type="ECO:0000256" key="9">
    <source>
        <dbReference type="ARBA" id="ARBA00023157"/>
    </source>
</evidence>
<dbReference type="Pfam" id="PF22841">
    <property type="entry name" value="CATSPERE_NTD1"/>
    <property type="match status" value="1"/>
</dbReference>
<evidence type="ECO:0000256" key="13">
    <source>
        <dbReference type="SAM" id="Phobius"/>
    </source>
</evidence>
<feature type="transmembrane region" description="Helical" evidence="13">
    <location>
        <begin position="6"/>
        <end position="25"/>
    </location>
</feature>
<evidence type="ECO:0000256" key="3">
    <source>
        <dbReference type="ARBA" id="ARBA00022692"/>
    </source>
</evidence>
<dbReference type="PANTHER" id="PTHR33722">
    <property type="entry name" value="CATION CHANNEL SPERM-ASSOCIATED PROTEIN SUBUNIT DELTA-RELATED"/>
    <property type="match status" value="1"/>
</dbReference>
<keyword evidence="3 13" id="KW-0812">Transmembrane</keyword>
<keyword evidence="5" id="KW-0282">Flagellum</keyword>
<dbReference type="Pfam" id="PF22850">
    <property type="entry name" value="CATSPERD-E_C"/>
    <property type="match status" value="1"/>
</dbReference>
<keyword evidence="7" id="KW-0969">Cilium</keyword>
<evidence type="ECO:0000313" key="19">
    <source>
        <dbReference type="Proteomes" id="UP000515129"/>
    </source>
</evidence>
<evidence type="ECO:0000256" key="10">
    <source>
        <dbReference type="ARBA" id="ARBA00023180"/>
    </source>
</evidence>
<keyword evidence="8 13" id="KW-0472">Membrane</keyword>
<evidence type="ECO:0000256" key="6">
    <source>
        <dbReference type="ARBA" id="ARBA00022989"/>
    </source>
</evidence>
<keyword evidence="2" id="KW-1003">Cell membrane</keyword>
<dbReference type="Pfam" id="PF22844">
    <property type="entry name" value="Beta-prop_CATSPERE"/>
    <property type="match status" value="1"/>
</dbReference>
<evidence type="ECO:0000256" key="12">
    <source>
        <dbReference type="ARBA" id="ARBA00037793"/>
    </source>
</evidence>
<evidence type="ECO:0000256" key="5">
    <source>
        <dbReference type="ARBA" id="ARBA00022846"/>
    </source>
</evidence>
<reference evidence="20" key="1">
    <citation type="submission" date="2025-08" db="UniProtKB">
        <authorList>
            <consortium name="RefSeq"/>
        </authorList>
    </citation>
    <scope>IDENTIFICATION</scope>
    <source>
        <strain evidence="20">Wakin</strain>
        <tissue evidence="20">Muscle</tissue>
    </source>
</reference>
<evidence type="ECO:0000256" key="8">
    <source>
        <dbReference type="ARBA" id="ARBA00023136"/>
    </source>
</evidence>
<dbReference type="GO" id="GO:0048240">
    <property type="term" value="P:sperm capacitation"/>
    <property type="evidence" value="ECO:0007669"/>
    <property type="project" value="TreeGrafter"/>
</dbReference>
<keyword evidence="4" id="KW-0732">Signal</keyword>
<dbReference type="Pfam" id="PF22849">
    <property type="entry name" value="CATSPERE_Ig-like"/>
    <property type="match status" value="1"/>
</dbReference>
<dbReference type="InterPro" id="IPR053818">
    <property type="entry name" value="CATSPERE_NTD1"/>
</dbReference>
<dbReference type="RefSeq" id="XP_026079982.1">
    <property type="nucleotide sequence ID" value="XM_026224197.1"/>
</dbReference>
<dbReference type="InterPro" id="IPR028751">
    <property type="entry name" value="CATSPERD/E"/>
</dbReference>
<gene>
    <name evidence="20" type="primary">LOC113057107</name>
</gene>
<keyword evidence="10" id="KW-0325">Glycoprotein</keyword>
<dbReference type="InterPro" id="IPR053816">
    <property type="entry name" value="CATSPERE_beta-prop"/>
</dbReference>
<keyword evidence="19" id="KW-1185">Reference proteome</keyword>
<evidence type="ECO:0000259" key="17">
    <source>
        <dbReference type="Pfam" id="PF22849"/>
    </source>
</evidence>